<feature type="compositionally biased region" description="Basic and acidic residues" evidence="1">
    <location>
        <begin position="108"/>
        <end position="156"/>
    </location>
</feature>
<evidence type="ECO:0000256" key="1">
    <source>
        <dbReference type="SAM" id="MobiDB-lite"/>
    </source>
</evidence>
<proteinExistence type="predicted"/>
<feature type="compositionally biased region" description="Basic and acidic residues" evidence="1">
    <location>
        <begin position="218"/>
        <end position="236"/>
    </location>
</feature>
<sequence length="333" mass="36151">MGLAGCTASKVEQRNGCWVRQVRTFPSSVKEDVGPCSRPTPVWSEDRLTRLVQECVMHADYQWQSSAMVAWNRGEPLPEREPEEKMLSACMARAEAVLRTEKGDVEQRLSEVTKERDSLKASQEKDRAEYQASLSRERDQREASLNKVREQHDASMERAQVQHDATVGRALDQMHDSNNRLTEVLGEAAKKPAPSAIATATSTSTSEGKANTQSDSNTRSDSRSRGDSTSRGDATSRRNSSSKSRGPTVAKPTSGTPLPTCSAPTAARQVQANTSKPVLMSTYDAEDTTACRPAEPSGDTKPTVQAVLAQPTPQAVKAPAPLEPDIEQPGTSE</sequence>
<organism evidence="2 3">
    <name type="scientific">Pyxidicoccus parkwayensis</name>
    <dbReference type="NCBI Taxonomy" id="2813578"/>
    <lineage>
        <taxon>Bacteria</taxon>
        <taxon>Pseudomonadati</taxon>
        <taxon>Myxococcota</taxon>
        <taxon>Myxococcia</taxon>
        <taxon>Myxococcales</taxon>
        <taxon>Cystobacterineae</taxon>
        <taxon>Myxococcaceae</taxon>
        <taxon>Pyxidicoccus</taxon>
    </lineage>
</organism>
<feature type="compositionally biased region" description="Low complexity" evidence="1">
    <location>
        <begin position="191"/>
        <end position="206"/>
    </location>
</feature>
<dbReference type="EMBL" id="CP071090">
    <property type="protein sequence ID" value="QSQ28424.1"/>
    <property type="molecule type" value="Genomic_DNA"/>
</dbReference>
<evidence type="ECO:0000313" key="2">
    <source>
        <dbReference type="EMBL" id="QSQ28424.1"/>
    </source>
</evidence>
<accession>A0ABX7PD70</accession>
<evidence type="ECO:0000313" key="3">
    <source>
        <dbReference type="Proteomes" id="UP000662747"/>
    </source>
</evidence>
<feature type="region of interest" description="Disordered" evidence="1">
    <location>
        <begin position="108"/>
        <end position="161"/>
    </location>
</feature>
<reference evidence="2 3" key="1">
    <citation type="submission" date="2021-02" db="EMBL/GenBank/DDBJ databases">
        <title>De Novo genome assembly of isolated myxobacteria.</title>
        <authorList>
            <person name="Stevens D.C."/>
        </authorList>
    </citation>
    <scope>NUCLEOTIDE SEQUENCE [LARGE SCALE GENOMIC DNA]</scope>
    <source>
        <strain evidence="3">SCPEA02</strain>
    </source>
</reference>
<name>A0ABX7PD70_9BACT</name>
<evidence type="ECO:0008006" key="4">
    <source>
        <dbReference type="Google" id="ProtNLM"/>
    </source>
</evidence>
<feature type="region of interest" description="Disordered" evidence="1">
    <location>
        <begin position="173"/>
        <end position="333"/>
    </location>
</feature>
<keyword evidence="3" id="KW-1185">Reference proteome</keyword>
<protein>
    <recommendedName>
        <fullName evidence="4">Lipoprotein</fullName>
    </recommendedName>
</protein>
<gene>
    <name evidence="2" type="ORF">JY651_37710</name>
</gene>
<feature type="compositionally biased region" description="Polar residues" evidence="1">
    <location>
        <begin position="237"/>
        <end position="276"/>
    </location>
</feature>
<dbReference type="Proteomes" id="UP000662747">
    <property type="component" value="Chromosome"/>
</dbReference>